<evidence type="ECO:0008006" key="5">
    <source>
        <dbReference type="Google" id="ProtNLM"/>
    </source>
</evidence>
<dbReference type="Proteomes" id="UP000324222">
    <property type="component" value="Unassembled WGS sequence"/>
</dbReference>
<keyword evidence="2" id="KW-0732">Signal</keyword>
<feature type="region of interest" description="Disordered" evidence="1">
    <location>
        <begin position="25"/>
        <end position="64"/>
    </location>
</feature>
<dbReference type="EMBL" id="VSRR010137599">
    <property type="protein sequence ID" value="MPD03734.1"/>
    <property type="molecule type" value="Genomic_DNA"/>
</dbReference>
<gene>
    <name evidence="3" type="ORF">E2C01_099384</name>
</gene>
<organism evidence="3 4">
    <name type="scientific">Portunus trituberculatus</name>
    <name type="common">Swimming crab</name>
    <name type="synonym">Neptunus trituberculatus</name>
    <dbReference type="NCBI Taxonomy" id="210409"/>
    <lineage>
        <taxon>Eukaryota</taxon>
        <taxon>Metazoa</taxon>
        <taxon>Ecdysozoa</taxon>
        <taxon>Arthropoda</taxon>
        <taxon>Crustacea</taxon>
        <taxon>Multicrustacea</taxon>
        <taxon>Malacostraca</taxon>
        <taxon>Eumalacostraca</taxon>
        <taxon>Eucarida</taxon>
        <taxon>Decapoda</taxon>
        <taxon>Pleocyemata</taxon>
        <taxon>Brachyura</taxon>
        <taxon>Eubrachyura</taxon>
        <taxon>Portunoidea</taxon>
        <taxon>Portunidae</taxon>
        <taxon>Portuninae</taxon>
        <taxon>Portunus</taxon>
    </lineage>
</organism>
<dbReference type="AlphaFoldDB" id="A0A5B7KAM4"/>
<feature type="region of interest" description="Disordered" evidence="1">
    <location>
        <begin position="77"/>
        <end position="111"/>
    </location>
</feature>
<feature type="compositionally biased region" description="Basic residues" evidence="1">
    <location>
        <begin position="102"/>
        <end position="111"/>
    </location>
</feature>
<feature type="compositionally biased region" description="Low complexity" evidence="1">
    <location>
        <begin position="25"/>
        <end position="37"/>
    </location>
</feature>
<evidence type="ECO:0000313" key="3">
    <source>
        <dbReference type="EMBL" id="MPD03734.1"/>
    </source>
</evidence>
<name>A0A5B7KAM4_PORTR</name>
<feature type="signal peptide" evidence="2">
    <location>
        <begin position="1"/>
        <end position="25"/>
    </location>
</feature>
<evidence type="ECO:0000256" key="1">
    <source>
        <dbReference type="SAM" id="MobiDB-lite"/>
    </source>
</evidence>
<feature type="chain" id="PRO_5023017272" description="Secreted protein" evidence="2">
    <location>
        <begin position="26"/>
        <end position="124"/>
    </location>
</feature>
<sequence length="124" mass="13720">MLLFVLPSSFFVFLLVCSFTRAAQASQPASQTSTQPQHLTSTRKPISPSVFHPPSATLRRAPHRGLTQALTASLTTYYLRPPPAPQPPSPHPRGTQGDMGRKARGGWRRGSARRTRIVVVRMYL</sequence>
<reference evidence="3 4" key="1">
    <citation type="submission" date="2019-05" db="EMBL/GenBank/DDBJ databases">
        <title>Another draft genome of Portunus trituberculatus and its Hox gene families provides insights of decapod evolution.</title>
        <authorList>
            <person name="Jeong J.-H."/>
            <person name="Song I."/>
            <person name="Kim S."/>
            <person name="Choi T."/>
            <person name="Kim D."/>
            <person name="Ryu S."/>
            <person name="Kim W."/>
        </authorList>
    </citation>
    <scope>NUCLEOTIDE SEQUENCE [LARGE SCALE GENOMIC DNA]</scope>
    <source>
        <tissue evidence="3">Muscle</tissue>
    </source>
</reference>
<evidence type="ECO:0000313" key="4">
    <source>
        <dbReference type="Proteomes" id="UP000324222"/>
    </source>
</evidence>
<feature type="compositionally biased region" description="Pro residues" evidence="1">
    <location>
        <begin position="80"/>
        <end position="91"/>
    </location>
</feature>
<proteinExistence type="predicted"/>
<protein>
    <recommendedName>
        <fullName evidence="5">Secreted protein</fullName>
    </recommendedName>
</protein>
<keyword evidence="4" id="KW-1185">Reference proteome</keyword>
<comment type="caution">
    <text evidence="3">The sequence shown here is derived from an EMBL/GenBank/DDBJ whole genome shotgun (WGS) entry which is preliminary data.</text>
</comment>
<evidence type="ECO:0000256" key="2">
    <source>
        <dbReference type="SAM" id="SignalP"/>
    </source>
</evidence>
<accession>A0A5B7KAM4</accession>